<keyword evidence="3 14" id="KW-0813">Transport</keyword>
<evidence type="ECO:0000256" key="11">
    <source>
        <dbReference type="ARBA" id="ARBA00023136"/>
    </source>
</evidence>
<dbReference type="InterPro" id="IPR010917">
    <property type="entry name" value="TonB_rcpt_CS"/>
</dbReference>
<evidence type="ECO:0000256" key="10">
    <source>
        <dbReference type="ARBA" id="ARBA00023077"/>
    </source>
</evidence>
<keyword evidence="4 14" id="KW-1134">Transmembrane beta strand</keyword>
<dbReference type="Gene3D" id="3.55.50.30">
    <property type="match status" value="1"/>
</dbReference>
<organism evidence="19 20">
    <name type="scientific">Pseudomonas putida</name>
    <name type="common">Arthrobacter siderocapsulatus</name>
    <dbReference type="NCBI Taxonomy" id="303"/>
    <lineage>
        <taxon>Bacteria</taxon>
        <taxon>Pseudomonadati</taxon>
        <taxon>Pseudomonadota</taxon>
        <taxon>Gammaproteobacteria</taxon>
        <taxon>Pseudomonadales</taxon>
        <taxon>Pseudomonadaceae</taxon>
        <taxon>Pseudomonas</taxon>
    </lineage>
</organism>
<proteinExistence type="inferred from homology"/>
<evidence type="ECO:0000256" key="15">
    <source>
        <dbReference type="PROSITE-ProRule" id="PRU10144"/>
    </source>
</evidence>
<evidence type="ECO:0000256" key="3">
    <source>
        <dbReference type="ARBA" id="ARBA00022448"/>
    </source>
</evidence>
<evidence type="ECO:0000256" key="7">
    <source>
        <dbReference type="ARBA" id="ARBA00022729"/>
    </source>
</evidence>
<feature type="chain" id="PRO_5012597462" evidence="17">
    <location>
        <begin position="43"/>
        <end position="836"/>
    </location>
</feature>
<dbReference type="PROSITE" id="PS52016">
    <property type="entry name" value="TONB_DEPENDENT_REC_3"/>
    <property type="match status" value="1"/>
</dbReference>
<keyword evidence="13 14" id="KW-0998">Cell outer membrane</keyword>
<dbReference type="InterPro" id="IPR037066">
    <property type="entry name" value="Plug_dom_sf"/>
</dbReference>
<name>A0A1X0ZUA2_PSEPU</name>
<dbReference type="GO" id="GO:0015344">
    <property type="term" value="F:siderophore uptake transmembrane transporter activity"/>
    <property type="evidence" value="ECO:0007669"/>
    <property type="project" value="TreeGrafter"/>
</dbReference>
<dbReference type="PANTHER" id="PTHR32552:SF74">
    <property type="entry name" value="HYDROXAMATE SIDEROPHORE RECEPTOR FHUE"/>
    <property type="match status" value="1"/>
</dbReference>
<evidence type="ECO:0000256" key="17">
    <source>
        <dbReference type="SAM" id="SignalP"/>
    </source>
</evidence>
<gene>
    <name evidence="19" type="ORF">B7H17_15615</name>
</gene>
<evidence type="ECO:0000256" key="13">
    <source>
        <dbReference type="ARBA" id="ARBA00023237"/>
    </source>
</evidence>
<evidence type="ECO:0000256" key="8">
    <source>
        <dbReference type="ARBA" id="ARBA00023004"/>
    </source>
</evidence>
<dbReference type="Pfam" id="PF07660">
    <property type="entry name" value="STN"/>
    <property type="match status" value="1"/>
</dbReference>
<evidence type="ECO:0000256" key="5">
    <source>
        <dbReference type="ARBA" id="ARBA00022496"/>
    </source>
</evidence>
<evidence type="ECO:0000256" key="1">
    <source>
        <dbReference type="ARBA" id="ARBA00004571"/>
    </source>
</evidence>
<dbReference type="CDD" id="cd01347">
    <property type="entry name" value="ligand_gated_channel"/>
    <property type="match status" value="1"/>
</dbReference>
<dbReference type="RefSeq" id="WP_084857464.1">
    <property type="nucleotide sequence ID" value="NZ_NBWC01000023.1"/>
</dbReference>
<evidence type="ECO:0000313" key="20">
    <source>
        <dbReference type="Proteomes" id="UP000193675"/>
    </source>
</evidence>
<keyword evidence="9" id="KW-0406">Ion transport</keyword>
<dbReference type="EMBL" id="NBWC01000023">
    <property type="protein sequence ID" value="ORL63146.1"/>
    <property type="molecule type" value="Genomic_DNA"/>
</dbReference>
<comment type="caution">
    <text evidence="19">The sequence shown here is derived from an EMBL/GenBank/DDBJ whole genome shotgun (WGS) entry which is preliminary data.</text>
</comment>
<comment type="similarity">
    <text evidence="2 14 16">Belongs to the TonB-dependent receptor family.</text>
</comment>
<dbReference type="GO" id="GO:0015891">
    <property type="term" value="P:siderophore transport"/>
    <property type="evidence" value="ECO:0007669"/>
    <property type="project" value="InterPro"/>
</dbReference>
<sequence>MSKHVLSPLARALKTRRLFTTPRLAPTLALAMALPLSAQVQAREATFDIPAQPLARALQQFGKQADVQLLFSPDDVGNLQGATVRGRLDTETAIRALLVGTNLRYELRSDTLTISGRGPTSSVELGATTIAGTGLGSTTEGTGSYTTGQTNTATKLNLSLRETPQSVSVMTRQRMEDQNLRSIGQVLEQTPGINVQSPGSDRLYVYSRGLAIDNYQYDGMPTTSFAFSQALPQALSDMAIYDRVEVIRGATGLMSGAGDPSGTVNLVRKKPTSTFQGYVSGGLGSWDLYRGEVDVSGPLNQSGTVRGRAVAAYQQGNSFTDHLEQEKTILYGVTEMDLTPSTLFTLGVEYLNSDPRGFSTTGLPVVGKDAAGNGFQFRMPRSYNGASRDSTNRQESVNTFASIEQKLDHDWTLKVAANYLYGTRDYDSIIVGTTTGFVNPSTGDGLKYTATKGDNTQVQRGVDIMLSGPFELMGREHELVVGFNYQSYENRRNGFGNLLANGKSDNGVSGKPVNIWRWDNKAPSASYNFNREDDNINQRQNGAYLATRLKPTDDLAVILGARVSNYKYDAMLHYNVANMQRFNTDDSVKATGEVTPYTGVVYDLNDVHSVYASYTSIFKPQPYRTQSGKLLDPREGDNYEIGLKSEYFGGRMNTAIALFEVKLDNDAVADGTVDGTDGLVTAYRAEKTKTKGIDMEISGELTPGWNLLASYTYSRVKDNDGERVKTTIPTDMFKLWTTYQLKGDLDKLTIGGGVNWQSGMHFTVDNWQLNSPVKVKQDDYAIASLMARYQFNRQWSATATVENLFDKKYFSSLDENFYSASYGTPRSFLISTKYAF</sequence>
<dbReference type="GO" id="GO:0009279">
    <property type="term" value="C:cell outer membrane"/>
    <property type="evidence" value="ECO:0007669"/>
    <property type="project" value="UniProtKB-SubCell"/>
</dbReference>
<evidence type="ECO:0000256" key="14">
    <source>
        <dbReference type="PROSITE-ProRule" id="PRU01360"/>
    </source>
</evidence>
<dbReference type="Pfam" id="PF00593">
    <property type="entry name" value="TonB_dep_Rec_b-barrel"/>
    <property type="match status" value="1"/>
</dbReference>
<dbReference type="Gene3D" id="2.40.170.20">
    <property type="entry name" value="TonB-dependent receptor, beta-barrel domain"/>
    <property type="match status" value="1"/>
</dbReference>
<dbReference type="FunFam" id="2.170.130.10:FF:000010">
    <property type="entry name" value="Ferripyoverdine receptor"/>
    <property type="match status" value="1"/>
</dbReference>
<evidence type="ECO:0000256" key="12">
    <source>
        <dbReference type="ARBA" id="ARBA00023170"/>
    </source>
</evidence>
<dbReference type="Gene3D" id="2.170.130.10">
    <property type="entry name" value="TonB-dependent receptor, plug domain"/>
    <property type="match status" value="1"/>
</dbReference>
<dbReference type="GO" id="GO:0038023">
    <property type="term" value="F:signaling receptor activity"/>
    <property type="evidence" value="ECO:0007669"/>
    <property type="project" value="InterPro"/>
</dbReference>
<dbReference type="InterPro" id="IPR012910">
    <property type="entry name" value="Plug_dom"/>
</dbReference>
<dbReference type="NCBIfam" id="TIGR01783">
    <property type="entry name" value="TonB-siderophor"/>
    <property type="match status" value="1"/>
</dbReference>
<keyword evidence="12 19" id="KW-0675">Receptor</keyword>
<dbReference type="PROSITE" id="PS01156">
    <property type="entry name" value="TONB_DEPENDENT_REC_2"/>
    <property type="match status" value="1"/>
</dbReference>
<keyword evidence="5" id="KW-0410">Iron transport</keyword>
<evidence type="ECO:0000259" key="18">
    <source>
        <dbReference type="SMART" id="SM00965"/>
    </source>
</evidence>
<feature type="signal peptide" evidence="17">
    <location>
        <begin position="1"/>
        <end position="42"/>
    </location>
</feature>
<dbReference type="SUPFAM" id="SSF56935">
    <property type="entry name" value="Porins"/>
    <property type="match status" value="1"/>
</dbReference>
<dbReference type="Proteomes" id="UP000193675">
    <property type="component" value="Unassembled WGS sequence"/>
</dbReference>
<evidence type="ECO:0000256" key="9">
    <source>
        <dbReference type="ARBA" id="ARBA00023065"/>
    </source>
</evidence>
<dbReference type="AlphaFoldDB" id="A0A1X0ZUA2"/>
<dbReference type="InterPro" id="IPR000531">
    <property type="entry name" value="Beta-barrel_TonB"/>
</dbReference>
<dbReference type="PANTHER" id="PTHR32552">
    <property type="entry name" value="FERRICHROME IRON RECEPTOR-RELATED"/>
    <property type="match status" value="1"/>
</dbReference>
<evidence type="ECO:0000256" key="16">
    <source>
        <dbReference type="RuleBase" id="RU003357"/>
    </source>
</evidence>
<feature type="domain" description="Secretin/TonB short N-terminal" evidence="18">
    <location>
        <begin position="67"/>
        <end position="117"/>
    </location>
</feature>
<dbReference type="SMART" id="SM00965">
    <property type="entry name" value="STN"/>
    <property type="match status" value="1"/>
</dbReference>
<dbReference type="InterPro" id="IPR036942">
    <property type="entry name" value="Beta-barrel_TonB_sf"/>
</dbReference>
<evidence type="ECO:0000256" key="6">
    <source>
        <dbReference type="ARBA" id="ARBA00022692"/>
    </source>
</evidence>
<protein>
    <submittedName>
        <fullName evidence="19">TonB-dependent siderophore receptor</fullName>
    </submittedName>
</protein>
<dbReference type="InterPro" id="IPR011662">
    <property type="entry name" value="Secretin/TonB_short_N"/>
</dbReference>
<dbReference type="Pfam" id="PF07715">
    <property type="entry name" value="Plug"/>
    <property type="match status" value="1"/>
</dbReference>
<feature type="short sequence motif" description="TonB C-terminal box" evidence="15">
    <location>
        <begin position="819"/>
        <end position="836"/>
    </location>
</feature>
<evidence type="ECO:0000256" key="4">
    <source>
        <dbReference type="ARBA" id="ARBA00022452"/>
    </source>
</evidence>
<reference evidence="19 20" key="1">
    <citation type="submission" date="2017-04" db="EMBL/GenBank/DDBJ databases">
        <title>Presence of VIM-2 positive Pseudomonas species in chickens and their surrounding environment.</title>
        <authorList>
            <person name="Zhang R."/>
        </authorList>
    </citation>
    <scope>NUCLEOTIDE SEQUENCE [LARGE SCALE GENOMIC DNA]</scope>
    <source>
        <strain evidence="19 20">DZ-C18</strain>
    </source>
</reference>
<keyword evidence="8" id="KW-0408">Iron</keyword>
<accession>A0A1X0ZUA2</accession>
<dbReference type="OrthoDB" id="8663017at2"/>
<keyword evidence="11 14" id="KW-0472">Membrane</keyword>
<comment type="subcellular location">
    <subcellularLocation>
        <location evidence="1 14">Cell outer membrane</location>
        <topology evidence="1 14">Multi-pass membrane protein</topology>
    </subcellularLocation>
</comment>
<keyword evidence="7 17" id="KW-0732">Signal</keyword>
<dbReference type="InterPro" id="IPR010105">
    <property type="entry name" value="TonB_sidphr_rcpt"/>
</dbReference>
<dbReference type="InterPro" id="IPR039426">
    <property type="entry name" value="TonB-dep_rcpt-like"/>
</dbReference>
<evidence type="ECO:0000256" key="2">
    <source>
        <dbReference type="ARBA" id="ARBA00009810"/>
    </source>
</evidence>
<keyword evidence="10 16" id="KW-0798">TonB box</keyword>
<keyword evidence="6 14" id="KW-0812">Transmembrane</keyword>
<evidence type="ECO:0000313" key="19">
    <source>
        <dbReference type="EMBL" id="ORL63146.1"/>
    </source>
</evidence>